<evidence type="ECO:0008006" key="4">
    <source>
        <dbReference type="Google" id="ProtNLM"/>
    </source>
</evidence>
<evidence type="ECO:0000313" key="2">
    <source>
        <dbReference type="EMBL" id="MFB2938472.1"/>
    </source>
</evidence>
<protein>
    <recommendedName>
        <fullName evidence="4">Lipoprotein</fullName>
    </recommendedName>
</protein>
<dbReference type="EMBL" id="JBHFNS010000089">
    <property type="protein sequence ID" value="MFB2938472.1"/>
    <property type="molecule type" value="Genomic_DNA"/>
</dbReference>
<organism evidence="2 3">
    <name type="scientific">Floridaenema fluviatile BLCC-F154</name>
    <dbReference type="NCBI Taxonomy" id="3153640"/>
    <lineage>
        <taxon>Bacteria</taxon>
        <taxon>Bacillati</taxon>
        <taxon>Cyanobacteriota</taxon>
        <taxon>Cyanophyceae</taxon>
        <taxon>Oscillatoriophycideae</taxon>
        <taxon>Aerosakkonematales</taxon>
        <taxon>Aerosakkonemataceae</taxon>
        <taxon>Floridanema</taxon>
        <taxon>Floridanema fluviatile</taxon>
    </lineage>
</organism>
<dbReference type="Proteomes" id="UP001576776">
    <property type="component" value="Unassembled WGS sequence"/>
</dbReference>
<feature type="compositionally biased region" description="Basic and acidic residues" evidence="1">
    <location>
        <begin position="46"/>
        <end position="58"/>
    </location>
</feature>
<evidence type="ECO:0000313" key="3">
    <source>
        <dbReference type="Proteomes" id="UP001576776"/>
    </source>
</evidence>
<proteinExistence type="predicted"/>
<name>A0ABV4YI83_9CYAN</name>
<feature type="region of interest" description="Disordered" evidence="1">
    <location>
        <begin position="38"/>
        <end position="86"/>
    </location>
</feature>
<keyword evidence="3" id="KW-1185">Reference proteome</keyword>
<sequence>MNTNHRNITPIFATIFSQLSLVLLLTISVTGVLAGCVSNPLQNQPELKENSSEEKSVNQEKQNNNDDDDDDKKKNSQGKDDDDDDD</sequence>
<evidence type="ECO:0000256" key="1">
    <source>
        <dbReference type="SAM" id="MobiDB-lite"/>
    </source>
</evidence>
<gene>
    <name evidence="2" type="ORF">ACE1B6_24760</name>
</gene>
<comment type="caution">
    <text evidence="2">The sequence shown here is derived from an EMBL/GenBank/DDBJ whole genome shotgun (WGS) entry which is preliminary data.</text>
</comment>
<dbReference type="RefSeq" id="WP_413259952.1">
    <property type="nucleotide sequence ID" value="NZ_JBHFNS010000089.1"/>
</dbReference>
<reference evidence="2 3" key="1">
    <citation type="submission" date="2024-09" db="EMBL/GenBank/DDBJ databases">
        <title>Floridaenema gen nov. (Aerosakkonemataceae, Aerosakkonematales ord. nov., Cyanobacteria) from benthic tropical and subtropical fresh waters, with the description of four new species.</title>
        <authorList>
            <person name="Moretto J.A."/>
            <person name="Berthold D.E."/>
            <person name="Lefler F.W."/>
            <person name="Huang I.-S."/>
            <person name="Laughinghouse H. IV."/>
        </authorList>
    </citation>
    <scope>NUCLEOTIDE SEQUENCE [LARGE SCALE GENOMIC DNA]</scope>
    <source>
        <strain evidence="2 3">BLCC-F154</strain>
    </source>
</reference>
<accession>A0ABV4YI83</accession>